<dbReference type="EMBL" id="JABBNU010000007">
    <property type="protein sequence ID" value="NMM49136.1"/>
    <property type="molecule type" value="Genomic_DNA"/>
</dbReference>
<evidence type="ECO:0000313" key="2">
    <source>
        <dbReference type="Proteomes" id="UP000559010"/>
    </source>
</evidence>
<dbReference type="InterPro" id="IPR010994">
    <property type="entry name" value="RuvA_2-like"/>
</dbReference>
<sequence length="637" mass="72954">MKTLLILLFILITFVAFSQSDIEDIIWFSQSQNPENQIDNDDLAQLIEDLKNNPININNCTAQDLSQIPFLSSEDIKNIIDHRSLYGEFILIEEISMISGFSDKKAKLLITLITINQPTNTKQNLSVINKAAYDSKFRDIKYRSSVQFHKQNFVVSIKTEKDAGESGWNKETSKIGSPEFLGGNIQYNSTTFKVILGDYKIGFGQGLHFNNAFFSSLGSYPIQSQIRSQIGIRTYNGYDEFNFNRGIATTLNLKKDISISSFISVRNIDAKIENDTIVTIYKSGFHRTETESNYRKTASLINTGLIIKKEFKDRGYLSFLADYSRWSNVFTASTAIDSPIKNSFHIGLSHQYTIKNKTLFGEISYFPIQENFSLTEGMLISLNKNWDYLIQLRYTTDYYFSIFGTSTGIKTNPNGEKGIYQALTYKLNKKLSGMVYSDISEINKISVYNPVPKSNEEFGIKVFTQPLSNWSLQLIYGFVQSQNIALNEGKNTNYRVQSYNHKAAIKSNFTINHNLLWDLQLQYRNLRMINESGYSFGFSQRLKYSGKRINCVIGTSYGYSEENSPGLYFYESGFYQSFPYIRLGSGDFARHYFTILYKTQQLKFGGKLSSFSNLKSGPLDNSQNYKEFEILISYQTK</sequence>
<dbReference type="SUPFAM" id="SSF47781">
    <property type="entry name" value="RuvA domain 2-like"/>
    <property type="match status" value="1"/>
</dbReference>
<reference evidence="1 2" key="1">
    <citation type="submission" date="2020-04" db="EMBL/GenBank/DDBJ databases">
        <title>Flammeovirgaceae bacterium KN852 isolated from deep sea.</title>
        <authorList>
            <person name="Zhang D.-C."/>
        </authorList>
    </citation>
    <scope>NUCLEOTIDE SEQUENCE [LARGE SCALE GENOMIC DNA]</scope>
    <source>
        <strain evidence="1 2">KN852</strain>
    </source>
</reference>
<dbReference type="Gene3D" id="1.10.150.280">
    <property type="entry name" value="AF1531-like domain"/>
    <property type="match status" value="1"/>
</dbReference>
<dbReference type="Proteomes" id="UP000559010">
    <property type="component" value="Unassembled WGS sequence"/>
</dbReference>
<dbReference type="AlphaFoldDB" id="A0A848IZV3"/>
<dbReference type="Pfam" id="PF12836">
    <property type="entry name" value="HHH_3"/>
    <property type="match status" value="1"/>
</dbReference>
<proteinExistence type="predicted"/>
<dbReference type="RefSeq" id="WP_169681827.1">
    <property type="nucleotide sequence ID" value="NZ_JABBNU010000007.1"/>
</dbReference>
<keyword evidence="2" id="KW-1185">Reference proteome</keyword>
<protein>
    <submittedName>
        <fullName evidence="1">Helix-hairpin-helix domain-containing protein</fullName>
    </submittedName>
</protein>
<evidence type="ECO:0000313" key="1">
    <source>
        <dbReference type="EMBL" id="NMM49136.1"/>
    </source>
</evidence>
<comment type="caution">
    <text evidence="1">The sequence shown here is derived from an EMBL/GenBank/DDBJ whole genome shotgun (WGS) entry which is preliminary data.</text>
</comment>
<accession>A0A848IZV3</accession>
<gene>
    <name evidence="1" type="ORF">HH304_12065</name>
</gene>
<name>A0A848IZV3_9BACT</name>
<organism evidence="1 2">
    <name type="scientific">Marinigracilibium pacificum</name>
    <dbReference type="NCBI Taxonomy" id="2729599"/>
    <lineage>
        <taxon>Bacteria</taxon>
        <taxon>Pseudomonadati</taxon>
        <taxon>Bacteroidota</taxon>
        <taxon>Cytophagia</taxon>
        <taxon>Cytophagales</taxon>
        <taxon>Flammeovirgaceae</taxon>
        <taxon>Marinigracilibium</taxon>
    </lineage>
</organism>